<name>A0A443SGX2_9ACAR</name>
<evidence type="ECO:0000256" key="4">
    <source>
        <dbReference type="ARBA" id="ARBA00022692"/>
    </source>
</evidence>
<evidence type="ECO:0000256" key="7">
    <source>
        <dbReference type="ARBA" id="ARBA00023136"/>
    </source>
</evidence>
<dbReference type="OrthoDB" id="10034726at2759"/>
<evidence type="ECO:0000313" key="14">
    <source>
        <dbReference type="Proteomes" id="UP000288716"/>
    </source>
</evidence>
<keyword evidence="8" id="KW-1015">Disulfide bond</keyword>
<dbReference type="PANTHER" id="PTHR24248:SF125">
    <property type="entry name" value="DOPAMINE D2-LIKE RECEPTOR"/>
    <property type="match status" value="1"/>
</dbReference>
<keyword evidence="4 11" id="KW-0812">Transmembrane</keyword>
<keyword evidence="5 11" id="KW-1133">Transmembrane helix</keyword>
<dbReference type="AlphaFoldDB" id="A0A443SGX2"/>
<dbReference type="GO" id="GO:0004930">
    <property type="term" value="F:G protein-coupled receptor activity"/>
    <property type="evidence" value="ECO:0007669"/>
    <property type="project" value="UniProtKB-KW"/>
</dbReference>
<gene>
    <name evidence="13" type="ORF">B4U80_07664</name>
</gene>
<feature type="transmembrane region" description="Helical" evidence="11">
    <location>
        <begin position="99"/>
        <end position="122"/>
    </location>
</feature>
<comment type="caution">
    <text evidence="13">The sequence shown here is derived from an EMBL/GenBank/DDBJ whole genome shotgun (WGS) entry which is preliminary data.</text>
</comment>
<dbReference type="STRING" id="299467.A0A443SGX2"/>
<evidence type="ECO:0000256" key="3">
    <source>
        <dbReference type="ARBA" id="ARBA00022475"/>
    </source>
</evidence>
<keyword evidence="14" id="KW-1185">Reference proteome</keyword>
<reference evidence="13 14" key="1">
    <citation type="journal article" date="2018" name="Gigascience">
        <title>Genomes of trombidid mites reveal novel predicted allergens and laterally-transferred genes associated with secondary metabolism.</title>
        <authorList>
            <person name="Dong X."/>
            <person name="Chaisiri K."/>
            <person name="Xia D."/>
            <person name="Armstrong S.D."/>
            <person name="Fang Y."/>
            <person name="Donnelly M.J."/>
            <person name="Kadowaki T."/>
            <person name="McGarry J.W."/>
            <person name="Darby A.C."/>
            <person name="Makepeace B.L."/>
        </authorList>
    </citation>
    <scope>NUCLEOTIDE SEQUENCE [LARGE SCALE GENOMIC DNA]</scope>
    <source>
        <strain evidence="13">UoL-UT</strain>
    </source>
</reference>
<dbReference type="InterPro" id="IPR017452">
    <property type="entry name" value="GPCR_Rhodpsn_7TM"/>
</dbReference>
<sequence length="147" mass="16785">MACMSANKKNIRSSYELHLIATEDKFDNPSRLGKRNADINRTSNAHNSQCRESIEAKRERKAAKILVIITVTFLICWIPFFFFAILLPLCGEYCNPGNSVLIFVLWLGWVNSTLNPIIYTVFSPEFRAAFERILLGRKPNRNSPCSV</sequence>
<protein>
    <recommendedName>
        <fullName evidence="12">G-protein coupled receptors family 1 profile domain-containing protein</fullName>
    </recommendedName>
</protein>
<evidence type="ECO:0000313" key="13">
    <source>
        <dbReference type="EMBL" id="RWS26759.1"/>
    </source>
</evidence>
<evidence type="ECO:0000256" key="1">
    <source>
        <dbReference type="ARBA" id="ARBA00004651"/>
    </source>
</evidence>
<organism evidence="13 14">
    <name type="scientific">Leptotrombidium deliense</name>
    <dbReference type="NCBI Taxonomy" id="299467"/>
    <lineage>
        <taxon>Eukaryota</taxon>
        <taxon>Metazoa</taxon>
        <taxon>Ecdysozoa</taxon>
        <taxon>Arthropoda</taxon>
        <taxon>Chelicerata</taxon>
        <taxon>Arachnida</taxon>
        <taxon>Acari</taxon>
        <taxon>Acariformes</taxon>
        <taxon>Trombidiformes</taxon>
        <taxon>Prostigmata</taxon>
        <taxon>Anystina</taxon>
        <taxon>Parasitengona</taxon>
        <taxon>Trombiculoidea</taxon>
        <taxon>Trombiculidae</taxon>
        <taxon>Leptotrombidium</taxon>
    </lineage>
</organism>
<evidence type="ECO:0000256" key="11">
    <source>
        <dbReference type="SAM" id="Phobius"/>
    </source>
</evidence>
<dbReference type="InterPro" id="IPR000276">
    <property type="entry name" value="GPCR_Rhodpsn"/>
</dbReference>
<proteinExistence type="inferred from homology"/>
<feature type="domain" description="G-protein coupled receptors family 1 profile" evidence="12">
    <location>
        <begin position="1"/>
        <end position="119"/>
    </location>
</feature>
<keyword evidence="7 11" id="KW-0472">Membrane</keyword>
<evidence type="ECO:0000256" key="6">
    <source>
        <dbReference type="ARBA" id="ARBA00023040"/>
    </source>
</evidence>
<evidence type="ECO:0000256" key="2">
    <source>
        <dbReference type="ARBA" id="ARBA00010663"/>
    </source>
</evidence>
<dbReference type="PANTHER" id="PTHR24248">
    <property type="entry name" value="ADRENERGIC RECEPTOR-RELATED G-PROTEIN COUPLED RECEPTOR"/>
    <property type="match status" value="1"/>
</dbReference>
<keyword evidence="9" id="KW-0675">Receptor</keyword>
<dbReference type="PRINTS" id="PR00237">
    <property type="entry name" value="GPCRRHODOPSN"/>
</dbReference>
<keyword evidence="6" id="KW-0297">G-protein coupled receptor</keyword>
<dbReference type="SUPFAM" id="SSF81321">
    <property type="entry name" value="Family A G protein-coupled receptor-like"/>
    <property type="match status" value="1"/>
</dbReference>
<dbReference type="Gene3D" id="1.20.1070.10">
    <property type="entry name" value="Rhodopsin 7-helix transmembrane proteins"/>
    <property type="match status" value="1"/>
</dbReference>
<dbReference type="Proteomes" id="UP000288716">
    <property type="component" value="Unassembled WGS sequence"/>
</dbReference>
<dbReference type="Pfam" id="PF00001">
    <property type="entry name" value="7tm_1"/>
    <property type="match status" value="1"/>
</dbReference>
<evidence type="ECO:0000256" key="9">
    <source>
        <dbReference type="ARBA" id="ARBA00023170"/>
    </source>
</evidence>
<accession>A0A443SGX2</accession>
<evidence type="ECO:0000256" key="8">
    <source>
        <dbReference type="ARBA" id="ARBA00023157"/>
    </source>
</evidence>
<comment type="similarity">
    <text evidence="2">Belongs to the G-protein coupled receptor 1 family.</text>
</comment>
<dbReference type="EMBL" id="NCKV01002497">
    <property type="protein sequence ID" value="RWS26759.1"/>
    <property type="molecule type" value="Genomic_DNA"/>
</dbReference>
<evidence type="ECO:0000256" key="5">
    <source>
        <dbReference type="ARBA" id="ARBA00022989"/>
    </source>
</evidence>
<evidence type="ECO:0000256" key="10">
    <source>
        <dbReference type="ARBA" id="ARBA00023224"/>
    </source>
</evidence>
<evidence type="ECO:0000259" key="12">
    <source>
        <dbReference type="PROSITE" id="PS50262"/>
    </source>
</evidence>
<feature type="transmembrane region" description="Helical" evidence="11">
    <location>
        <begin position="65"/>
        <end position="87"/>
    </location>
</feature>
<dbReference type="PROSITE" id="PS50262">
    <property type="entry name" value="G_PROTEIN_RECEP_F1_2"/>
    <property type="match status" value="1"/>
</dbReference>
<keyword evidence="10" id="KW-0807">Transducer</keyword>
<dbReference type="VEuPathDB" id="VectorBase:LDEU005281"/>
<dbReference type="GO" id="GO:0005886">
    <property type="term" value="C:plasma membrane"/>
    <property type="evidence" value="ECO:0007669"/>
    <property type="project" value="UniProtKB-SubCell"/>
</dbReference>
<comment type="subcellular location">
    <subcellularLocation>
        <location evidence="1">Cell membrane</location>
        <topology evidence="1">Multi-pass membrane protein</topology>
    </subcellularLocation>
</comment>
<keyword evidence="3" id="KW-1003">Cell membrane</keyword>